<dbReference type="GeneID" id="20243149"/>
<keyword evidence="2" id="KW-1185">Reference proteome</keyword>
<dbReference type="CTD" id="20243149"/>
<dbReference type="KEGG" id="lgi:LOTGIDRAFT_175365"/>
<accession>V4ACV5</accession>
<dbReference type="EMBL" id="KB201762">
    <property type="protein sequence ID" value="ESO94682.1"/>
    <property type="molecule type" value="Genomic_DNA"/>
</dbReference>
<sequence>MRKEMNQGFLDADADNVGAEIVIEEVEKDLSDQNDVEVNEPATKRPKVDLNFLWRKTDANTEEPISMPASDYPYGKIKRIYDVNPDPMDVFQNVWYGRIKVKLQLTDDLKN</sequence>
<dbReference type="RefSeq" id="XP_009054630.1">
    <property type="nucleotide sequence ID" value="XM_009056382.1"/>
</dbReference>
<dbReference type="HOGENOM" id="CLU_2161213_0_0_1"/>
<reference evidence="1 2" key="1">
    <citation type="journal article" date="2013" name="Nature">
        <title>Insights into bilaterian evolution from three spiralian genomes.</title>
        <authorList>
            <person name="Simakov O."/>
            <person name="Marletaz F."/>
            <person name="Cho S.J."/>
            <person name="Edsinger-Gonzales E."/>
            <person name="Havlak P."/>
            <person name="Hellsten U."/>
            <person name="Kuo D.H."/>
            <person name="Larsson T."/>
            <person name="Lv J."/>
            <person name="Arendt D."/>
            <person name="Savage R."/>
            <person name="Osoegawa K."/>
            <person name="de Jong P."/>
            <person name="Grimwood J."/>
            <person name="Chapman J.A."/>
            <person name="Shapiro H."/>
            <person name="Aerts A."/>
            <person name="Otillar R.P."/>
            <person name="Terry A.Y."/>
            <person name="Boore J.L."/>
            <person name="Grigoriev I.V."/>
            <person name="Lindberg D.R."/>
            <person name="Seaver E.C."/>
            <person name="Weisblat D.A."/>
            <person name="Putnam N.H."/>
            <person name="Rokhsar D.S."/>
        </authorList>
    </citation>
    <scope>NUCLEOTIDE SEQUENCE [LARGE SCALE GENOMIC DNA]</scope>
</reference>
<dbReference type="AlphaFoldDB" id="V4ACV5"/>
<evidence type="ECO:0000313" key="1">
    <source>
        <dbReference type="EMBL" id="ESO94682.1"/>
    </source>
</evidence>
<proteinExistence type="predicted"/>
<protein>
    <submittedName>
        <fullName evidence="1">Uncharacterized protein</fullName>
    </submittedName>
</protein>
<gene>
    <name evidence="1" type="ORF">LOTGIDRAFT_175365</name>
</gene>
<organism evidence="1 2">
    <name type="scientific">Lottia gigantea</name>
    <name type="common">Giant owl limpet</name>
    <dbReference type="NCBI Taxonomy" id="225164"/>
    <lineage>
        <taxon>Eukaryota</taxon>
        <taxon>Metazoa</taxon>
        <taxon>Spiralia</taxon>
        <taxon>Lophotrochozoa</taxon>
        <taxon>Mollusca</taxon>
        <taxon>Gastropoda</taxon>
        <taxon>Patellogastropoda</taxon>
        <taxon>Lottioidea</taxon>
        <taxon>Lottiidae</taxon>
        <taxon>Lottia</taxon>
    </lineage>
</organism>
<evidence type="ECO:0000313" key="2">
    <source>
        <dbReference type="Proteomes" id="UP000030746"/>
    </source>
</evidence>
<name>V4ACV5_LOTGI</name>
<dbReference type="Proteomes" id="UP000030746">
    <property type="component" value="Unassembled WGS sequence"/>
</dbReference>